<feature type="region of interest" description="Disordered" evidence="1">
    <location>
        <begin position="615"/>
        <end position="635"/>
    </location>
</feature>
<feature type="region of interest" description="Disordered" evidence="1">
    <location>
        <begin position="130"/>
        <end position="202"/>
    </location>
</feature>
<dbReference type="AlphaFoldDB" id="A0AAN6RYG1"/>
<sequence>MTCNLIPLREDEYFIVENDVIEAVKLRQHRQQPRFSRTEKSVVRFPVFSDGHSAAVEVVITPTPIPRAGSPNCFYEVTVRLWPCHDDNHPDPFYQQIQLVEICAPSPSPGSTCHHITKLTLDRLASIDSATGPARGSEGTIPSAVPLVSNPSRVPRKRPHDGDTGDTEGSTDDDHSVTGALVGKTAATDQGSDANRRTWDRHGPRSIADSIIRAVREGQRKSAVSKEIPGRSEIYDLLSQGLTDDVDKNVEKLGSVFATCRNNAGNQHARLSWLHWYFSGSFGYVGSLKRENKRHPWATGVRILNSIVNNMLATDGAVALAIFGALAEQNHTLYKAAVASLPDQEDIIRFVSNGLRGTLQSPPDEYTVPNAVAWVANVRNVSFRDACCDLNIPNLAPLHLQLELGSITNARQVESALRVKYSIVVEKWDSFQQGIEIHLQHLRDLYRWFDSDDLRDLDKGEALLVSGRLDELAGLDQLNQSLKLLGLRRLFGSGESSDEQSADQEMLQLLTDSRNLFSPSQFRGLDMIRSWLELRRLLRSGKKEEVLQQLRSNCLSGLLKAAKLRQVDTNLCAMFKTDNFRRQIFSLLQAMLLPLVTGMFSRLLEMWRESSTDERTSDADTYRDFGTTGMDTQSLGNEMDDRLQVTGNNQPNKRRRVGEYDANGNAATEGMNDGGLMANRSGFVAINMVQGINPTTLSAHASPSRDFLGLVMGDSPPVDGTGGSAGGLVGDANLPTSKESGDGLDGPAGHLSGGTADGNRQTSTDRSFGRSGDPGVMPVTMGQISLPDGSCLPIGYLEGQPPMNHPGDAAGRRGIGMGTDVARETMVSLEYHNPTAPVTSLYPLGMLLEAVGEATRLDQVAEEDHRLDIFMDEVLDLRHDELE</sequence>
<dbReference type="Proteomes" id="UP001303473">
    <property type="component" value="Unassembled WGS sequence"/>
</dbReference>
<dbReference type="EMBL" id="MU854075">
    <property type="protein sequence ID" value="KAK3933769.1"/>
    <property type="molecule type" value="Genomic_DNA"/>
</dbReference>
<name>A0AAN6RYG1_9PEZI</name>
<feature type="compositionally biased region" description="Gly residues" evidence="1">
    <location>
        <begin position="743"/>
        <end position="756"/>
    </location>
</feature>
<accession>A0AAN6RYG1</accession>
<comment type="caution">
    <text evidence="2">The sequence shown here is derived from an EMBL/GenBank/DDBJ whole genome shotgun (WGS) entry which is preliminary data.</text>
</comment>
<feature type="region of interest" description="Disordered" evidence="1">
    <location>
        <begin position="714"/>
        <end position="774"/>
    </location>
</feature>
<proteinExistence type="predicted"/>
<reference evidence="3" key="1">
    <citation type="journal article" date="2023" name="Mol. Phylogenet. Evol.">
        <title>Genome-scale phylogeny and comparative genomics of the fungal order Sordariales.</title>
        <authorList>
            <person name="Hensen N."/>
            <person name="Bonometti L."/>
            <person name="Westerberg I."/>
            <person name="Brannstrom I.O."/>
            <person name="Guillou S."/>
            <person name="Cros-Aarteil S."/>
            <person name="Calhoun S."/>
            <person name="Haridas S."/>
            <person name="Kuo A."/>
            <person name="Mondo S."/>
            <person name="Pangilinan J."/>
            <person name="Riley R."/>
            <person name="LaButti K."/>
            <person name="Andreopoulos B."/>
            <person name="Lipzen A."/>
            <person name="Chen C."/>
            <person name="Yan M."/>
            <person name="Daum C."/>
            <person name="Ng V."/>
            <person name="Clum A."/>
            <person name="Steindorff A."/>
            <person name="Ohm R.A."/>
            <person name="Martin F."/>
            <person name="Silar P."/>
            <person name="Natvig D.O."/>
            <person name="Lalanne C."/>
            <person name="Gautier V."/>
            <person name="Ament-Velasquez S.L."/>
            <person name="Kruys A."/>
            <person name="Hutchinson M.I."/>
            <person name="Powell A.J."/>
            <person name="Barry K."/>
            <person name="Miller A.N."/>
            <person name="Grigoriev I.V."/>
            <person name="Debuchy R."/>
            <person name="Gladieux P."/>
            <person name="Hiltunen Thoren M."/>
            <person name="Johannesson H."/>
        </authorList>
    </citation>
    <scope>NUCLEOTIDE SEQUENCE [LARGE SCALE GENOMIC DNA]</scope>
    <source>
        <strain evidence="3">CBS 340.73</strain>
    </source>
</reference>
<protein>
    <submittedName>
        <fullName evidence="2">Uncharacterized protein</fullName>
    </submittedName>
</protein>
<evidence type="ECO:0000256" key="1">
    <source>
        <dbReference type="SAM" id="MobiDB-lite"/>
    </source>
</evidence>
<keyword evidence="3" id="KW-1185">Reference proteome</keyword>
<gene>
    <name evidence="2" type="ORF">QBC46DRAFT_431460</name>
</gene>
<evidence type="ECO:0000313" key="3">
    <source>
        <dbReference type="Proteomes" id="UP001303473"/>
    </source>
</evidence>
<organism evidence="2 3">
    <name type="scientific">Diplogelasinospora grovesii</name>
    <dbReference type="NCBI Taxonomy" id="303347"/>
    <lineage>
        <taxon>Eukaryota</taxon>
        <taxon>Fungi</taxon>
        <taxon>Dikarya</taxon>
        <taxon>Ascomycota</taxon>
        <taxon>Pezizomycotina</taxon>
        <taxon>Sordariomycetes</taxon>
        <taxon>Sordariomycetidae</taxon>
        <taxon>Sordariales</taxon>
        <taxon>Diplogelasinosporaceae</taxon>
        <taxon>Diplogelasinospora</taxon>
    </lineage>
</organism>
<feature type="compositionally biased region" description="Gly residues" evidence="1">
    <location>
        <begin position="720"/>
        <end position="729"/>
    </location>
</feature>
<evidence type="ECO:0000313" key="2">
    <source>
        <dbReference type="EMBL" id="KAK3933769.1"/>
    </source>
</evidence>